<dbReference type="EMBL" id="JAJEPS010000010">
    <property type="protein sequence ID" value="MCC2126707.1"/>
    <property type="molecule type" value="Genomic_DNA"/>
</dbReference>
<evidence type="ECO:0000313" key="3">
    <source>
        <dbReference type="Proteomes" id="UP001198220"/>
    </source>
</evidence>
<sequence length="341" mass="37991">MKVDNFLRELLFRKFRIAGMTFDFLEALLAVCITGVGLVLRTSFPDSGMPHPLYLLAEWYLAVAGAVLVHQITGNGRKSLLTYSVLLILPTVIADGTILRNNACVGALLIVSALLFLENGCGWLFSVVLSAALLLHVRYVGFLAVCMLLWQMRKLNNLQLVLPIMAAAARAVYSYRAWMGAGYTLTTFHWPNIYEIIGNTSMQGQSFEPLATVGLFLTLGLLVIGVWVFSQSKWEEQKSPMILELMLFFGLAAAYFLPYMDQTAGYLFCVLAVIFVFTEPKWFLVPVFLQIVTFAGYQEAVNGESMMPMWVFAVIQLGILVVFAAHLLKKAKVVDLCSRIN</sequence>
<keyword evidence="1" id="KW-0472">Membrane</keyword>
<dbReference type="RefSeq" id="WP_308459627.1">
    <property type="nucleotide sequence ID" value="NZ_JAJEPS010000010.1"/>
</dbReference>
<reference evidence="2 3" key="1">
    <citation type="submission" date="2021-10" db="EMBL/GenBank/DDBJ databases">
        <title>Anaerobic single-cell dispensing facilitates the cultivation of human gut bacteria.</title>
        <authorList>
            <person name="Afrizal A."/>
        </authorList>
    </citation>
    <scope>NUCLEOTIDE SEQUENCE [LARGE SCALE GENOMIC DNA]</scope>
    <source>
        <strain evidence="2 3">CLA-AA-H276</strain>
    </source>
</reference>
<feature type="transmembrane region" description="Helical" evidence="1">
    <location>
        <begin position="241"/>
        <end position="258"/>
    </location>
</feature>
<keyword evidence="1" id="KW-0812">Transmembrane</keyword>
<organism evidence="2 3">
    <name type="scientific">Hominiventricola filiformis</name>
    <dbReference type="NCBI Taxonomy" id="2885352"/>
    <lineage>
        <taxon>Bacteria</taxon>
        <taxon>Bacillati</taxon>
        <taxon>Bacillota</taxon>
        <taxon>Clostridia</taxon>
        <taxon>Lachnospirales</taxon>
        <taxon>Lachnospiraceae</taxon>
        <taxon>Hominiventricola</taxon>
    </lineage>
</organism>
<feature type="transmembrane region" description="Helical" evidence="1">
    <location>
        <begin position="21"/>
        <end position="40"/>
    </location>
</feature>
<dbReference type="AlphaFoldDB" id="A0AAE3A643"/>
<proteinExistence type="predicted"/>
<comment type="caution">
    <text evidence="2">The sequence shown here is derived from an EMBL/GenBank/DDBJ whole genome shotgun (WGS) entry which is preliminary data.</text>
</comment>
<protein>
    <submittedName>
        <fullName evidence="2">Uncharacterized protein</fullName>
    </submittedName>
</protein>
<accession>A0AAE3A643</accession>
<name>A0AAE3A643_9FIRM</name>
<feature type="transmembrane region" description="Helical" evidence="1">
    <location>
        <begin position="309"/>
        <end position="328"/>
    </location>
</feature>
<feature type="transmembrane region" description="Helical" evidence="1">
    <location>
        <begin position="52"/>
        <end position="73"/>
    </location>
</feature>
<keyword evidence="1" id="KW-1133">Transmembrane helix</keyword>
<evidence type="ECO:0000313" key="2">
    <source>
        <dbReference type="EMBL" id="MCC2126707.1"/>
    </source>
</evidence>
<feature type="transmembrane region" description="Helical" evidence="1">
    <location>
        <begin position="123"/>
        <end position="150"/>
    </location>
</feature>
<feature type="transmembrane region" description="Helical" evidence="1">
    <location>
        <begin position="210"/>
        <end position="229"/>
    </location>
</feature>
<feature type="transmembrane region" description="Helical" evidence="1">
    <location>
        <begin position="264"/>
        <end position="297"/>
    </location>
</feature>
<evidence type="ECO:0000256" key="1">
    <source>
        <dbReference type="SAM" id="Phobius"/>
    </source>
</evidence>
<gene>
    <name evidence="2" type="ORF">LKD36_11000</name>
</gene>
<keyword evidence="3" id="KW-1185">Reference proteome</keyword>
<dbReference type="Proteomes" id="UP001198220">
    <property type="component" value="Unassembled WGS sequence"/>
</dbReference>
<feature type="transmembrane region" description="Helical" evidence="1">
    <location>
        <begin position="85"/>
        <end position="117"/>
    </location>
</feature>